<reference evidence="1 2" key="1">
    <citation type="submission" date="2024-06" db="EMBL/GenBank/DDBJ databases">
        <title>The Natural Products Discovery Center: Release of the First 8490 Sequenced Strains for Exploring Actinobacteria Biosynthetic Diversity.</title>
        <authorList>
            <person name="Kalkreuter E."/>
            <person name="Kautsar S.A."/>
            <person name="Yang D."/>
            <person name="Bader C.D."/>
            <person name="Teijaro C.N."/>
            <person name="Fluegel L."/>
            <person name="Davis C.M."/>
            <person name="Simpson J.R."/>
            <person name="Lauterbach L."/>
            <person name="Steele A.D."/>
            <person name="Gui C."/>
            <person name="Meng S."/>
            <person name="Li G."/>
            <person name="Viehrig K."/>
            <person name="Ye F."/>
            <person name="Su P."/>
            <person name="Kiefer A.F."/>
            <person name="Nichols A."/>
            <person name="Cepeda A.J."/>
            <person name="Yan W."/>
            <person name="Fan B."/>
            <person name="Jiang Y."/>
            <person name="Adhikari A."/>
            <person name="Zheng C.-J."/>
            <person name="Schuster L."/>
            <person name="Cowan T.M."/>
            <person name="Smanski M.J."/>
            <person name="Chevrette M.G."/>
            <person name="De Carvalho L.P.S."/>
            <person name="Shen B."/>
        </authorList>
    </citation>
    <scope>NUCLEOTIDE SEQUENCE [LARGE SCALE GENOMIC DNA]</scope>
    <source>
        <strain evidence="1 2">NPDC001694</strain>
    </source>
</reference>
<sequence>MGNRTSKREPERLSQRWALILTAGFTVGVAFFALAGPLSALAAAGATVLGLHTLVA</sequence>
<evidence type="ECO:0000313" key="2">
    <source>
        <dbReference type="Proteomes" id="UP001490365"/>
    </source>
</evidence>
<protein>
    <submittedName>
        <fullName evidence="1">Uncharacterized protein</fullName>
    </submittedName>
</protein>
<proteinExistence type="predicted"/>
<evidence type="ECO:0000313" key="1">
    <source>
        <dbReference type="EMBL" id="MER6274308.1"/>
    </source>
</evidence>
<organism evidence="1 2">
    <name type="scientific">Streptomyces sp. 900105755</name>
    <dbReference type="NCBI Taxonomy" id="3154389"/>
    <lineage>
        <taxon>Bacteria</taxon>
        <taxon>Bacillati</taxon>
        <taxon>Actinomycetota</taxon>
        <taxon>Actinomycetes</taxon>
        <taxon>Kitasatosporales</taxon>
        <taxon>Streptomycetaceae</taxon>
        <taxon>Streptomyces</taxon>
    </lineage>
</organism>
<name>A0ABV1TXJ4_9ACTN</name>
<accession>A0ABV1TXJ4</accession>
<dbReference type="EMBL" id="JBEOZM010000048">
    <property type="protein sequence ID" value="MER6274308.1"/>
    <property type="molecule type" value="Genomic_DNA"/>
</dbReference>
<comment type="caution">
    <text evidence="1">The sequence shown here is derived from an EMBL/GenBank/DDBJ whole genome shotgun (WGS) entry which is preliminary data.</text>
</comment>
<dbReference type="RefSeq" id="WP_351230400.1">
    <property type="nucleotide sequence ID" value="NZ_JBEOZM010000048.1"/>
</dbReference>
<gene>
    <name evidence="1" type="ORF">ABT211_44790</name>
</gene>
<keyword evidence="2" id="KW-1185">Reference proteome</keyword>
<dbReference type="Proteomes" id="UP001490365">
    <property type="component" value="Unassembled WGS sequence"/>
</dbReference>